<keyword evidence="2" id="KW-1185">Reference proteome</keyword>
<dbReference type="EMBL" id="CP003555">
    <property type="protein sequence ID" value="AFK62783.1"/>
    <property type="molecule type" value="Genomic_DNA"/>
</dbReference>
<reference evidence="2" key="2">
    <citation type="journal article" date="2013" name="PLoS ONE">
        <title>Genome implosion elicits host-confinement in Alcaligenaceae: evidence from the comparative genomics of Tetrathiobacter kashmirensis, a pathogen in the making.</title>
        <authorList>
            <person name="Ghosh W."/>
            <person name="Alam M."/>
            <person name="Roy C."/>
            <person name="Pyne P."/>
            <person name="George A."/>
            <person name="Chakraborty R."/>
            <person name="Majumder S."/>
            <person name="Agarwal A."/>
            <person name="Chakraborty S."/>
            <person name="Majumdar S."/>
            <person name="Gupta S.K."/>
        </authorList>
    </citation>
    <scope>NUCLEOTIDE SEQUENCE [LARGE SCALE GENOMIC DNA]</scope>
    <source>
        <strain evidence="2">WT001</strain>
    </source>
</reference>
<dbReference type="Proteomes" id="UP000005267">
    <property type="component" value="Chromosome"/>
</dbReference>
<evidence type="ECO:0000313" key="2">
    <source>
        <dbReference type="Proteomes" id="UP000005267"/>
    </source>
</evidence>
<proteinExistence type="predicted"/>
<sequence length="85" mass="9147">MLDFGECGVRFCATLNVSQEGGTLLLGFQGLMVDFIASNDADSSQDKSRFSAAALSSSVRICAAVWALDSRISTMFIGQYLSLRK</sequence>
<name>I3UCP5_ADVKW</name>
<dbReference type="HOGENOM" id="CLU_2505380_0_0_4"/>
<accession>I3UCP5</accession>
<protein>
    <submittedName>
        <fullName evidence="1">Uncharacterized protein</fullName>
    </submittedName>
</protein>
<dbReference type="RefSeq" id="WP_014750874.1">
    <property type="nucleotide sequence ID" value="NC_017964.1"/>
</dbReference>
<evidence type="ECO:0000313" key="1">
    <source>
        <dbReference type="EMBL" id="AFK62783.1"/>
    </source>
</evidence>
<dbReference type="AlphaFoldDB" id="I3UCP5"/>
<reference evidence="1 2" key="1">
    <citation type="journal article" date="2011" name="J. Bacteriol.">
        <title>Whole-genome shotgun sequencing of the sulfur-oxidizing chemoautotroph Tetrathiobacter kashmirensis.</title>
        <authorList>
            <person name="Ghosh W."/>
            <person name="George A."/>
            <person name="Agarwal A."/>
            <person name="Raj P."/>
            <person name="Alam M."/>
            <person name="Pyne P."/>
            <person name="Das Gupta S.K."/>
        </authorList>
    </citation>
    <scope>NUCLEOTIDE SEQUENCE [LARGE SCALE GENOMIC DNA]</scope>
    <source>
        <strain evidence="1 2">WT001</strain>
    </source>
</reference>
<dbReference type="KEGG" id="aka:TKWG_13295"/>
<gene>
    <name evidence="1" type="ordered locus">TKWG_13295</name>
</gene>
<organism evidence="1 2">
    <name type="scientific">Advenella kashmirensis (strain DSM 17095 / LMG 22695 / WT001)</name>
    <name type="common">Tetrathiobacter kashmirensis</name>
    <dbReference type="NCBI Taxonomy" id="1036672"/>
    <lineage>
        <taxon>Bacteria</taxon>
        <taxon>Pseudomonadati</taxon>
        <taxon>Pseudomonadota</taxon>
        <taxon>Betaproteobacteria</taxon>
        <taxon>Burkholderiales</taxon>
        <taxon>Alcaligenaceae</taxon>
    </lineage>
</organism>